<feature type="compositionally biased region" description="Polar residues" evidence="1">
    <location>
        <begin position="27"/>
        <end position="56"/>
    </location>
</feature>
<dbReference type="EMBL" id="BGPR01004396">
    <property type="protein sequence ID" value="GBM99178.1"/>
    <property type="molecule type" value="Genomic_DNA"/>
</dbReference>
<keyword evidence="3" id="KW-1185">Reference proteome</keyword>
<sequence length="131" mass="14926">MPAQRWVPRKKRKTPKKGVTKKLGPISRNTFTAQMTSAEQLVPTPTTPKNKQSSTKLSHEPRGYYKNRIQLQSTKRVTTGNQTNNQHKIPITTKQSINPYNSYYGNQKHRNHSQPSKWKPANPSSGSTRSL</sequence>
<evidence type="ECO:0000313" key="2">
    <source>
        <dbReference type="EMBL" id="GBM99178.1"/>
    </source>
</evidence>
<dbReference type="AlphaFoldDB" id="A0A4Y2KB91"/>
<reference evidence="2 3" key="1">
    <citation type="journal article" date="2019" name="Sci. Rep.">
        <title>Orb-weaving spider Araneus ventricosus genome elucidates the spidroin gene catalogue.</title>
        <authorList>
            <person name="Kono N."/>
            <person name="Nakamura H."/>
            <person name="Ohtoshi R."/>
            <person name="Moran D.A.P."/>
            <person name="Shinohara A."/>
            <person name="Yoshida Y."/>
            <person name="Fujiwara M."/>
            <person name="Mori M."/>
            <person name="Tomita M."/>
            <person name="Arakawa K."/>
        </authorList>
    </citation>
    <scope>NUCLEOTIDE SEQUENCE [LARGE SCALE GENOMIC DNA]</scope>
</reference>
<proteinExistence type="predicted"/>
<feature type="compositionally biased region" description="Basic residues" evidence="1">
    <location>
        <begin position="7"/>
        <end position="20"/>
    </location>
</feature>
<name>A0A4Y2KB91_ARAVE</name>
<feature type="region of interest" description="Disordered" evidence="1">
    <location>
        <begin position="1"/>
        <end position="131"/>
    </location>
</feature>
<organism evidence="2 3">
    <name type="scientific">Araneus ventricosus</name>
    <name type="common">Orbweaver spider</name>
    <name type="synonym">Epeira ventricosa</name>
    <dbReference type="NCBI Taxonomy" id="182803"/>
    <lineage>
        <taxon>Eukaryota</taxon>
        <taxon>Metazoa</taxon>
        <taxon>Ecdysozoa</taxon>
        <taxon>Arthropoda</taxon>
        <taxon>Chelicerata</taxon>
        <taxon>Arachnida</taxon>
        <taxon>Araneae</taxon>
        <taxon>Araneomorphae</taxon>
        <taxon>Entelegynae</taxon>
        <taxon>Araneoidea</taxon>
        <taxon>Araneidae</taxon>
        <taxon>Araneus</taxon>
    </lineage>
</organism>
<gene>
    <name evidence="2" type="ORF">AVEN_122515_1</name>
</gene>
<comment type="caution">
    <text evidence="2">The sequence shown here is derived from an EMBL/GenBank/DDBJ whole genome shotgun (WGS) entry which is preliminary data.</text>
</comment>
<feature type="compositionally biased region" description="Polar residues" evidence="1">
    <location>
        <begin position="122"/>
        <end position="131"/>
    </location>
</feature>
<accession>A0A4Y2KB91</accession>
<feature type="compositionally biased region" description="Polar residues" evidence="1">
    <location>
        <begin position="69"/>
        <end position="105"/>
    </location>
</feature>
<evidence type="ECO:0000256" key="1">
    <source>
        <dbReference type="SAM" id="MobiDB-lite"/>
    </source>
</evidence>
<evidence type="ECO:0000313" key="3">
    <source>
        <dbReference type="Proteomes" id="UP000499080"/>
    </source>
</evidence>
<protein>
    <submittedName>
        <fullName evidence="2">Uncharacterized protein</fullName>
    </submittedName>
</protein>
<dbReference type="Proteomes" id="UP000499080">
    <property type="component" value="Unassembled WGS sequence"/>
</dbReference>